<dbReference type="HOGENOM" id="CLU_1567417_0_0_11"/>
<organism evidence="4 5">
    <name type="scientific">Amycolatopsis methanolica 239</name>
    <dbReference type="NCBI Taxonomy" id="1068978"/>
    <lineage>
        <taxon>Bacteria</taxon>
        <taxon>Bacillati</taxon>
        <taxon>Actinomycetota</taxon>
        <taxon>Actinomycetes</taxon>
        <taxon>Pseudonocardiales</taxon>
        <taxon>Pseudonocardiaceae</taxon>
        <taxon>Amycolatopsis</taxon>
        <taxon>Amycolatopsis methanolica group</taxon>
    </lineage>
</organism>
<dbReference type="SMART" id="SM00420">
    <property type="entry name" value="HTH_DEOR"/>
    <property type="match status" value="1"/>
</dbReference>
<dbReference type="InterPro" id="IPR036390">
    <property type="entry name" value="WH_DNA-bd_sf"/>
</dbReference>
<accession>A0A076N7Y6</accession>
<dbReference type="PATRIC" id="fig|1068978.7.peg.6470"/>
<dbReference type="InterPro" id="IPR001034">
    <property type="entry name" value="DeoR_HTH"/>
</dbReference>
<dbReference type="AlphaFoldDB" id="A0A076N7Y6"/>
<gene>
    <name evidence="4" type="ORF">AMETH_6025</name>
</gene>
<dbReference type="OrthoDB" id="3252280at2"/>
<reference evidence="4 5" key="1">
    <citation type="submission" date="2014-07" db="EMBL/GenBank/DDBJ databases">
        <title>Whole Genome Sequence of the Amycolatopsis methanolica 239.</title>
        <authorList>
            <person name="Tang B."/>
        </authorList>
    </citation>
    <scope>NUCLEOTIDE SEQUENCE [LARGE SCALE GENOMIC DNA]</scope>
    <source>
        <strain evidence="4 5">239</strain>
    </source>
</reference>
<evidence type="ECO:0000313" key="5">
    <source>
        <dbReference type="Proteomes" id="UP000062973"/>
    </source>
</evidence>
<dbReference type="PRINTS" id="PR00037">
    <property type="entry name" value="HTHLACR"/>
</dbReference>
<dbReference type="STRING" id="1068978.AMETH_6025"/>
<dbReference type="Gene3D" id="1.10.10.10">
    <property type="entry name" value="Winged helix-like DNA-binding domain superfamily/Winged helix DNA-binding domain"/>
    <property type="match status" value="1"/>
</dbReference>
<dbReference type="KEGG" id="amq:AMETH_6025"/>
<keyword evidence="5" id="KW-1185">Reference proteome</keyword>
<dbReference type="SUPFAM" id="SSF46785">
    <property type="entry name" value="Winged helix' DNA-binding domain"/>
    <property type="match status" value="1"/>
</dbReference>
<name>A0A076N7Y6_AMYME</name>
<keyword evidence="1" id="KW-0805">Transcription regulation</keyword>
<dbReference type="RefSeq" id="WP_156131741.1">
    <property type="nucleotide sequence ID" value="NZ_AQUL01000001.1"/>
</dbReference>
<sequence length="170" mass="18425">MGTVAGGFWRPSSRGEARLTDLAAELEVSVVTVRRDVEELAREGKVRRGHGVAKSLVRPKAARPIREADGGAVALVIPERHAYLNEAVHGARSVLEESGMRVVLHIAPRVEGSAEHAIVERVLTDDVRGLLIAPRWRTAEAGRGGLRLDRRHAGAHRGDGTPAPIRTCHR</sequence>
<dbReference type="InterPro" id="IPR036388">
    <property type="entry name" value="WH-like_DNA-bd_sf"/>
</dbReference>
<protein>
    <submittedName>
        <fullName evidence="4">Regulatory protein DeoR</fullName>
    </submittedName>
</protein>
<dbReference type="EMBL" id="CP009110">
    <property type="protein sequence ID" value="AIJ26117.1"/>
    <property type="molecule type" value="Genomic_DNA"/>
</dbReference>
<evidence type="ECO:0000313" key="4">
    <source>
        <dbReference type="EMBL" id="AIJ26117.1"/>
    </source>
</evidence>
<dbReference type="Proteomes" id="UP000062973">
    <property type="component" value="Chromosome"/>
</dbReference>
<dbReference type="GO" id="GO:0003700">
    <property type="term" value="F:DNA-binding transcription factor activity"/>
    <property type="evidence" value="ECO:0007669"/>
    <property type="project" value="InterPro"/>
</dbReference>
<dbReference type="Pfam" id="PF08220">
    <property type="entry name" value="HTH_DeoR"/>
    <property type="match status" value="1"/>
</dbReference>
<feature type="domain" description="HTH deoR-type" evidence="3">
    <location>
        <begin position="12"/>
        <end position="55"/>
    </location>
</feature>
<keyword evidence="2" id="KW-0804">Transcription</keyword>
<evidence type="ECO:0000259" key="3">
    <source>
        <dbReference type="SMART" id="SM00420"/>
    </source>
</evidence>
<dbReference type="Gene3D" id="3.40.50.2300">
    <property type="match status" value="1"/>
</dbReference>
<evidence type="ECO:0000256" key="2">
    <source>
        <dbReference type="ARBA" id="ARBA00023163"/>
    </source>
</evidence>
<proteinExistence type="predicted"/>
<evidence type="ECO:0000256" key="1">
    <source>
        <dbReference type="ARBA" id="ARBA00023015"/>
    </source>
</evidence>
<dbReference type="eggNOG" id="COG1609">
    <property type="taxonomic scope" value="Bacteria"/>
</dbReference>